<dbReference type="InterPro" id="IPR011701">
    <property type="entry name" value="MFS"/>
</dbReference>
<feature type="transmembrane region" description="Helical" evidence="5">
    <location>
        <begin position="284"/>
        <end position="303"/>
    </location>
</feature>
<keyword evidence="1 5" id="KW-0812">Transmembrane</keyword>
<dbReference type="Pfam" id="PF07690">
    <property type="entry name" value="MFS_1"/>
    <property type="match status" value="1"/>
</dbReference>
<feature type="transmembrane region" description="Helical" evidence="5">
    <location>
        <begin position="82"/>
        <end position="99"/>
    </location>
</feature>
<evidence type="ECO:0000313" key="8">
    <source>
        <dbReference type="Proteomes" id="UP000542125"/>
    </source>
</evidence>
<feature type="compositionally biased region" description="Low complexity" evidence="4">
    <location>
        <begin position="1"/>
        <end position="33"/>
    </location>
</feature>
<evidence type="ECO:0000259" key="6">
    <source>
        <dbReference type="PROSITE" id="PS50850"/>
    </source>
</evidence>
<feature type="transmembrane region" description="Helical" evidence="5">
    <location>
        <begin position="398"/>
        <end position="417"/>
    </location>
</feature>
<feature type="domain" description="Major facilitator superfamily (MFS) profile" evidence="6">
    <location>
        <begin position="236"/>
        <end position="429"/>
    </location>
</feature>
<evidence type="ECO:0000256" key="1">
    <source>
        <dbReference type="ARBA" id="ARBA00022692"/>
    </source>
</evidence>
<reference evidence="7 8" key="1">
    <citation type="submission" date="2020-07" db="EMBL/GenBank/DDBJ databases">
        <title>Genomic Encyclopedia of Type Strains, Phase IV (KMG-V): Genome sequencing to study the core and pangenomes of soil and plant-associated prokaryotes.</title>
        <authorList>
            <person name="Whitman W."/>
        </authorList>
    </citation>
    <scope>NUCLEOTIDE SEQUENCE [LARGE SCALE GENOMIC DNA]</scope>
    <source>
        <strain evidence="7 8">SAS40</strain>
    </source>
</reference>
<evidence type="ECO:0000313" key="7">
    <source>
        <dbReference type="EMBL" id="NYE84155.1"/>
    </source>
</evidence>
<keyword evidence="2 5" id="KW-1133">Transmembrane helix</keyword>
<organism evidence="7 8">
    <name type="scientific">Pigmentiphaga litoralis</name>
    <dbReference type="NCBI Taxonomy" id="516702"/>
    <lineage>
        <taxon>Bacteria</taxon>
        <taxon>Pseudomonadati</taxon>
        <taxon>Pseudomonadota</taxon>
        <taxon>Betaproteobacteria</taxon>
        <taxon>Burkholderiales</taxon>
        <taxon>Alcaligenaceae</taxon>
        <taxon>Pigmentiphaga</taxon>
    </lineage>
</organism>
<dbReference type="RefSeq" id="WP_179587879.1">
    <property type="nucleotide sequence ID" value="NZ_JACBYR010000001.1"/>
</dbReference>
<dbReference type="EMBL" id="JACBYR010000001">
    <property type="protein sequence ID" value="NYE84155.1"/>
    <property type="molecule type" value="Genomic_DNA"/>
</dbReference>
<dbReference type="PROSITE" id="PS50850">
    <property type="entry name" value="MFS"/>
    <property type="match status" value="1"/>
</dbReference>
<feature type="transmembrane region" description="Helical" evidence="5">
    <location>
        <begin position="335"/>
        <end position="356"/>
    </location>
</feature>
<keyword evidence="8" id="KW-1185">Reference proteome</keyword>
<dbReference type="PANTHER" id="PTHR23534:SF1">
    <property type="entry name" value="MAJOR FACILITATOR SUPERFAMILY PROTEIN"/>
    <property type="match status" value="1"/>
</dbReference>
<feature type="transmembrane region" description="Helical" evidence="5">
    <location>
        <begin position="368"/>
        <end position="386"/>
    </location>
</feature>
<feature type="transmembrane region" description="Helical" evidence="5">
    <location>
        <begin position="44"/>
        <end position="70"/>
    </location>
</feature>
<feature type="transmembrane region" description="Helical" evidence="5">
    <location>
        <begin position="131"/>
        <end position="155"/>
    </location>
</feature>
<dbReference type="SUPFAM" id="SSF103473">
    <property type="entry name" value="MFS general substrate transporter"/>
    <property type="match status" value="1"/>
</dbReference>
<dbReference type="GO" id="GO:0022857">
    <property type="term" value="F:transmembrane transporter activity"/>
    <property type="evidence" value="ECO:0007669"/>
    <property type="project" value="InterPro"/>
</dbReference>
<evidence type="ECO:0000256" key="4">
    <source>
        <dbReference type="SAM" id="MobiDB-lite"/>
    </source>
</evidence>
<feature type="transmembrane region" description="Helical" evidence="5">
    <location>
        <begin position="310"/>
        <end position="329"/>
    </location>
</feature>
<evidence type="ECO:0000256" key="5">
    <source>
        <dbReference type="SAM" id="Phobius"/>
    </source>
</evidence>
<feature type="transmembrane region" description="Helical" evidence="5">
    <location>
        <begin position="195"/>
        <end position="217"/>
    </location>
</feature>
<feature type="region of interest" description="Disordered" evidence="4">
    <location>
        <begin position="1"/>
        <end position="35"/>
    </location>
</feature>
<dbReference type="Gene3D" id="1.20.1250.20">
    <property type="entry name" value="MFS general substrate transporter like domains"/>
    <property type="match status" value="1"/>
</dbReference>
<accession>A0A7Y9IW33</accession>
<feature type="transmembrane region" description="Helical" evidence="5">
    <location>
        <begin position="167"/>
        <end position="189"/>
    </location>
</feature>
<feature type="transmembrane region" description="Helical" evidence="5">
    <location>
        <begin position="106"/>
        <end position="125"/>
    </location>
</feature>
<gene>
    <name evidence="7" type="ORF">FHW18_003426</name>
</gene>
<dbReference type="PANTHER" id="PTHR23534">
    <property type="entry name" value="MFS PERMEASE"/>
    <property type="match status" value="1"/>
</dbReference>
<name>A0A7Y9IW33_9BURK</name>
<feature type="transmembrane region" description="Helical" evidence="5">
    <location>
        <begin position="245"/>
        <end position="272"/>
    </location>
</feature>
<dbReference type="Proteomes" id="UP000542125">
    <property type="component" value="Unassembled WGS sequence"/>
</dbReference>
<evidence type="ECO:0000256" key="3">
    <source>
        <dbReference type="ARBA" id="ARBA00023136"/>
    </source>
</evidence>
<evidence type="ECO:0000256" key="2">
    <source>
        <dbReference type="ARBA" id="ARBA00022989"/>
    </source>
</evidence>
<sequence length="429" mass="43974">MSTPSPATTAAAGTTDSASASATASATAGADAAPEPSQRRNLHLLVAAQSLGGASAPIIISLGGLVGQMLSTNPALSTLPVSLYNLGVALSTIPAALIMRRMGRRMAYLLGAMLGLVSGLIAAWGIARSDFMMFCVGTTMAGFYGACVQSYRFAAADMAAPAWRPQAISRVMVGGLIAAVIGPQVVIWTRDALPAAPFAGSFFGQAALALLAVPLIAMLRIPPPAAVTTSGSGRPLSEIAMTPKFMVAVTAGVVTFGLMSFVMTAAPIAMVGCGHTVGEAALGIQWHVLAMFAPSLFTGRLIAAIGKYAMTALGLVLIAAAALMSLGGLDLFNFWGGLVLLGVGWNFGFIGATSVVTDCYRPEERAKVQALNDFLVFGTVALSSFSSGRMLGAAGWDAINLMMFPLVAVVLVMLGGLRWHEMRVAGRAA</sequence>
<keyword evidence="3 5" id="KW-0472">Membrane</keyword>
<dbReference type="AlphaFoldDB" id="A0A7Y9IW33"/>
<proteinExistence type="predicted"/>
<dbReference type="InterPro" id="IPR020846">
    <property type="entry name" value="MFS_dom"/>
</dbReference>
<comment type="caution">
    <text evidence="7">The sequence shown here is derived from an EMBL/GenBank/DDBJ whole genome shotgun (WGS) entry which is preliminary data.</text>
</comment>
<dbReference type="InterPro" id="IPR036259">
    <property type="entry name" value="MFS_trans_sf"/>
</dbReference>
<protein>
    <submittedName>
        <fullName evidence="7">Putative MFS family arabinose efflux permease</fullName>
    </submittedName>
</protein>